<feature type="non-terminal residue" evidence="6">
    <location>
        <position position="248"/>
    </location>
</feature>
<sequence>MDLKWSNYDFTKIPYSDLVSVGQRTLLYRDLFTVSWLLGRFCNYRCSYCWPYARSDKKDHRPTKLCLATIDEIKKQARQNGFNSFHFSLSGGEPTFHPGYLDILKYLADDVQNTNYTSIHMTSNCSRNMKWFKTYVKCAKPFHRASVTASLHTEHLDTKEKMQEFADKLILCQEHDVQVTINMVMVPGQFNKYYDNALFFHEQGINVTLKPQSDPTASKVVDGYTKEMLDKLYNGMPQRGYTETKRHY</sequence>
<dbReference type="AlphaFoldDB" id="A0A382WMN8"/>
<feature type="domain" description="Radical SAM core" evidence="5">
    <location>
        <begin position="26"/>
        <end position="239"/>
    </location>
</feature>
<dbReference type="SFLD" id="SFLDG01067">
    <property type="entry name" value="SPASM/twitch_domain_containing"/>
    <property type="match status" value="1"/>
</dbReference>
<dbReference type="PANTHER" id="PTHR11228:SF7">
    <property type="entry name" value="PQQA PEPTIDE CYCLASE"/>
    <property type="match status" value="1"/>
</dbReference>
<dbReference type="GO" id="GO:0003824">
    <property type="term" value="F:catalytic activity"/>
    <property type="evidence" value="ECO:0007669"/>
    <property type="project" value="InterPro"/>
</dbReference>
<dbReference type="PANTHER" id="PTHR11228">
    <property type="entry name" value="RADICAL SAM DOMAIN PROTEIN"/>
    <property type="match status" value="1"/>
</dbReference>
<evidence type="ECO:0000256" key="1">
    <source>
        <dbReference type="ARBA" id="ARBA00022691"/>
    </source>
</evidence>
<dbReference type="SUPFAM" id="SSF102114">
    <property type="entry name" value="Radical SAM enzymes"/>
    <property type="match status" value="1"/>
</dbReference>
<evidence type="ECO:0000256" key="2">
    <source>
        <dbReference type="ARBA" id="ARBA00022723"/>
    </source>
</evidence>
<dbReference type="InterPro" id="IPR007197">
    <property type="entry name" value="rSAM"/>
</dbReference>
<dbReference type="InterPro" id="IPR050377">
    <property type="entry name" value="Radical_SAM_PqqE_MftC-like"/>
</dbReference>
<dbReference type="PROSITE" id="PS51918">
    <property type="entry name" value="RADICAL_SAM"/>
    <property type="match status" value="1"/>
</dbReference>
<dbReference type="CDD" id="cd01335">
    <property type="entry name" value="Radical_SAM"/>
    <property type="match status" value="1"/>
</dbReference>
<organism evidence="6">
    <name type="scientific">marine metagenome</name>
    <dbReference type="NCBI Taxonomy" id="408172"/>
    <lineage>
        <taxon>unclassified sequences</taxon>
        <taxon>metagenomes</taxon>
        <taxon>ecological metagenomes</taxon>
    </lineage>
</organism>
<dbReference type="GO" id="GO:0051536">
    <property type="term" value="F:iron-sulfur cluster binding"/>
    <property type="evidence" value="ECO:0007669"/>
    <property type="project" value="UniProtKB-KW"/>
</dbReference>
<evidence type="ECO:0000256" key="3">
    <source>
        <dbReference type="ARBA" id="ARBA00023004"/>
    </source>
</evidence>
<evidence type="ECO:0000256" key="4">
    <source>
        <dbReference type="ARBA" id="ARBA00023014"/>
    </source>
</evidence>
<name>A0A382WMN8_9ZZZZ</name>
<proteinExistence type="predicted"/>
<dbReference type="Gene3D" id="3.20.20.70">
    <property type="entry name" value="Aldolase class I"/>
    <property type="match status" value="1"/>
</dbReference>
<evidence type="ECO:0000259" key="5">
    <source>
        <dbReference type="PROSITE" id="PS51918"/>
    </source>
</evidence>
<dbReference type="SFLD" id="SFLDS00029">
    <property type="entry name" value="Radical_SAM"/>
    <property type="match status" value="1"/>
</dbReference>
<keyword evidence="2" id="KW-0479">Metal-binding</keyword>
<dbReference type="InterPro" id="IPR058240">
    <property type="entry name" value="rSAM_sf"/>
</dbReference>
<keyword evidence="3" id="KW-0408">Iron</keyword>
<gene>
    <name evidence="6" type="ORF">METZ01_LOCUS412175</name>
</gene>
<evidence type="ECO:0000313" key="6">
    <source>
        <dbReference type="EMBL" id="SVD59321.1"/>
    </source>
</evidence>
<reference evidence="6" key="1">
    <citation type="submission" date="2018-05" db="EMBL/GenBank/DDBJ databases">
        <authorList>
            <person name="Lanie J.A."/>
            <person name="Ng W.-L."/>
            <person name="Kazmierczak K.M."/>
            <person name="Andrzejewski T.M."/>
            <person name="Davidsen T.M."/>
            <person name="Wayne K.J."/>
            <person name="Tettelin H."/>
            <person name="Glass J.I."/>
            <person name="Rusch D."/>
            <person name="Podicherti R."/>
            <person name="Tsui H.-C.T."/>
            <person name="Winkler M.E."/>
        </authorList>
    </citation>
    <scope>NUCLEOTIDE SEQUENCE</scope>
</reference>
<dbReference type="InterPro" id="IPR013785">
    <property type="entry name" value="Aldolase_TIM"/>
</dbReference>
<keyword evidence="1" id="KW-0949">S-adenosyl-L-methionine</keyword>
<dbReference type="GO" id="GO:0046872">
    <property type="term" value="F:metal ion binding"/>
    <property type="evidence" value="ECO:0007669"/>
    <property type="project" value="UniProtKB-KW"/>
</dbReference>
<accession>A0A382WMN8</accession>
<keyword evidence="4" id="KW-0411">Iron-sulfur</keyword>
<dbReference type="EMBL" id="UINC01160587">
    <property type="protein sequence ID" value="SVD59321.1"/>
    <property type="molecule type" value="Genomic_DNA"/>
</dbReference>
<dbReference type="Pfam" id="PF04055">
    <property type="entry name" value="Radical_SAM"/>
    <property type="match status" value="1"/>
</dbReference>
<protein>
    <recommendedName>
        <fullName evidence="5">Radical SAM core domain-containing protein</fullName>
    </recommendedName>
</protein>